<dbReference type="PANTHER" id="PTHR12526">
    <property type="entry name" value="GLYCOSYLTRANSFERASE"/>
    <property type="match status" value="1"/>
</dbReference>
<comment type="caution">
    <text evidence="2">The sequence shown here is derived from an EMBL/GenBank/DDBJ whole genome shotgun (WGS) entry which is preliminary data.</text>
</comment>
<sequence length="410" mass="44302">MSMTQGLDPLSVPAEPFAERSARADAARRVTFLINSMEGGGAERAMANLLSHLRQPLSGWDVELVLLDDLPVVQDIPEWVDVVTLDGRGSMFRSARQLARHLRRNPPSVCVSYLARSNCLNVLLSPVSSHRAVISERVQTSSHLATSRVGALYRGITRLAYPRAASVIAVSGGVADDLVANFAVPRDKTVVIGNPIDAAALETAAQEPPATALPDRFILAVGRMVVNKNFEMLIEGYDRVRPEEDLVILGEGPERPKLEAMVSARGLQGRVHMPGFVKNPYPVMARAAYLVSCSNAEGFPNTIIEAMTLGLPVIATDCPSGPFDVLRGEGAREGGKRGNARDGLLIPMNDVDALADGMMHYSVAVQRADYAARAKERARDFGVETVVEAYLNVIEADQPVVSRPERDSSQ</sequence>
<keyword evidence="3" id="KW-1185">Reference proteome</keyword>
<dbReference type="Gene3D" id="3.40.50.2000">
    <property type="entry name" value="Glycogen Phosphorylase B"/>
    <property type="match status" value="2"/>
</dbReference>
<dbReference type="Pfam" id="PF13692">
    <property type="entry name" value="Glyco_trans_1_4"/>
    <property type="match status" value="1"/>
</dbReference>
<dbReference type="EMBL" id="PVTD01000001">
    <property type="protein sequence ID" value="PRY26824.1"/>
    <property type="molecule type" value="Genomic_DNA"/>
</dbReference>
<feature type="domain" description="Glycosyltransferase subfamily 4-like N-terminal" evidence="1">
    <location>
        <begin position="40"/>
        <end position="198"/>
    </location>
</feature>
<gene>
    <name evidence="2" type="ORF">CLV78_101926</name>
</gene>
<dbReference type="RefSeq" id="WP_211300935.1">
    <property type="nucleotide sequence ID" value="NZ_PVTD01000001.1"/>
</dbReference>
<dbReference type="CDD" id="cd03811">
    <property type="entry name" value="GT4_GT28_WabH-like"/>
    <property type="match status" value="1"/>
</dbReference>
<dbReference type="InterPro" id="IPR028098">
    <property type="entry name" value="Glyco_trans_4-like_N"/>
</dbReference>
<dbReference type="GO" id="GO:0016757">
    <property type="term" value="F:glycosyltransferase activity"/>
    <property type="evidence" value="ECO:0007669"/>
    <property type="project" value="UniProtKB-ARBA"/>
</dbReference>
<proteinExistence type="predicted"/>
<protein>
    <submittedName>
        <fullName evidence="2">N-acetylgalactosamine-N, N'-diacetylbacillosaminyl-diphospho-undecaprenol 4-alpha-N-acetylgalactosaminyltransferase</fullName>
    </submittedName>
</protein>
<evidence type="ECO:0000313" key="3">
    <source>
        <dbReference type="Proteomes" id="UP000239480"/>
    </source>
</evidence>
<dbReference type="Proteomes" id="UP000239480">
    <property type="component" value="Unassembled WGS sequence"/>
</dbReference>
<accession>A0A2T0S074</accession>
<organism evidence="2 3">
    <name type="scientific">Aliiruegeria haliotis</name>
    <dbReference type="NCBI Taxonomy" id="1280846"/>
    <lineage>
        <taxon>Bacteria</taxon>
        <taxon>Pseudomonadati</taxon>
        <taxon>Pseudomonadota</taxon>
        <taxon>Alphaproteobacteria</taxon>
        <taxon>Rhodobacterales</taxon>
        <taxon>Roseobacteraceae</taxon>
        <taxon>Aliiruegeria</taxon>
    </lineage>
</organism>
<dbReference type="SUPFAM" id="SSF53756">
    <property type="entry name" value="UDP-Glycosyltransferase/glycogen phosphorylase"/>
    <property type="match status" value="1"/>
</dbReference>
<keyword evidence="2" id="KW-0808">Transferase</keyword>
<reference evidence="2 3" key="1">
    <citation type="submission" date="2018-03" db="EMBL/GenBank/DDBJ databases">
        <title>Genomic Encyclopedia of Archaeal and Bacterial Type Strains, Phase II (KMG-II): from individual species to whole genera.</title>
        <authorList>
            <person name="Goeker M."/>
        </authorList>
    </citation>
    <scope>NUCLEOTIDE SEQUENCE [LARGE SCALE GENOMIC DNA]</scope>
    <source>
        <strain evidence="2 3">DSM 29328</strain>
    </source>
</reference>
<evidence type="ECO:0000259" key="1">
    <source>
        <dbReference type="Pfam" id="PF13439"/>
    </source>
</evidence>
<name>A0A2T0S074_9RHOB</name>
<evidence type="ECO:0000313" key="2">
    <source>
        <dbReference type="EMBL" id="PRY26824.1"/>
    </source>
</evidence>
<dbReference type="AlphaFoldDB" id="A0A2T0S074"/>
<dbReference type="Pfam" id="PF13439">
    <property type="entry name" value="Glyco_transf_4"/>
    <property type="match status" value="1"/>
</dbReference>